<dbReference type="EMBL" id="BAABKQ010000001">
    <property type="protein sequence ID" value="GAA4815250.1"/>
    <property type="molecule type" value="Genomic_DNA"/>
</dbReference>
<organism evidence="1 2">
    <name type="scientific">Tomitella cavernea</name>
    <dbReference type="NCBI Taxonomy" id="1387982"/>
    <lineage>
        <taxon>Bacteria</taxon>
        <taxon>Bacillati</taxon>
        <taxon>Actinomycetota</taxon>
        <taxon>Actinomycetes</taxon>
        <taxon>Mycobacteriales</taxon>
        <taxon>Tomitella</taxon>
    </lineage>
</organism>
<proteinExistence type="predicted"/>
<evidence type="ECO:0008006" key="3">
    <source>
        <dbReference type="Google" id="ProtNLM"/>
    </source>
</evidence>
<evidence type="ECO:0000313" key="2">
    <source>
        <dbReference type="Proteomes" id="UP001500839"/>
    </source>
</evidence>
<reference evidence="2" key="1">
    <citation type="journal article" date="2019" name="Int. J. Syst. Evol. Microbiol.">
        <title>The Global Catalogue of Microorganisms (GCM) 10K type strain sequencing project: providing services to taxonomists for standard genome sequencing and annotation.</title>
        <authorList>
            <consortium name="The Broad Institute Genomics Platform"/>
            <consortium name="The Broad Institute Genome Sequencing Center for Infectious Disease"/>
            <person name="Wu L."/>
            <person name="Ma J."/>
        </authorList>
    </citation>
    <scope>NUCLEOTIDE SEQUENCE [LARGE SCALE GENOMIC DNA]</scope>
    <source>
        <strain evidence="2">JCM 18542</strain>
    </source>
</reference>
<dbReference type="InterPro" id="IPR023393">
    <property type="entry name" value="START-like_dom_sf"/>
</dbReference>
<keyword evidence="2" id="KW-1185">Reference proteome</keyword>
<protein>
    <recommendedName>
        <fullName evidence="3">SRPBCC family protein</fullName>
    </recommendedName>
</protein>
<accession>A0ABP9CQ44</accession>
<dbReference type="Proteomes" id="UP001500839">
    <property type="component" value="Unassembled WGS sequence"/>
</dbReference>
<name>A0ABP9CQ44_9ACTN</name>
<dbReference type="SUPFAM" id="SSF55961">
    <property type="entry name" value="Bet v1-like"/>
    <property type="match status" value="1"/>
</dbReference>
<evidence type="ECO:0000313" key="1">
    <source>
        <dbReference type="EMBL" id="GAA4815250.1"/>
    </source>
</evidence>
<dbReference type="Gene3D" id="3.30.530.20">
    <property type="match status" value="1"/>
</dbReference>
<comment type="caution">
    <text evidence="1">The sequence shown here is derived from an EMBL/GenBank/DDBJ whole genome shotgun (WGS) entry which is preliminary data.</text>
</comment>
<sequence>MSSMTRSVTVHRPLPATEAVLACPDEVMAVIADLGRTARVEDTGGDAEHWEVFILLGTMYVGGRVRIEEAGDGVLAWHSESGFHHRARFEAVADGDDTLIRLHVDFRIDGVFTGWLAATLVQGYIGRFADAVLESLRHRIEYGVAGR</sequence>
<gene>
    <name evidence="1" type="ORF">GCM10023353_21010</name>
</gene>
<dbReference type="RefSeq" id="WP_200171195.1">
    <property type="nucleotide sequence ID" value="NZ_BAABKQ010000001.1"/>
</dbReference>